<dbReference type="InterPro" id="IPR027417">
    <property type="entry name" value="P-loop_NTPase"/>
</dbReference>
<evidence type="ECO:0000256" key="1">
    <source>
        <dbReference type="ARBA" id="ARBA00022448"/>
    </source>
</evidence>
<dbReference type="Pfam" id="PF00005">
    <property type="entry name" value="ABC_tran"/>
    <property type="match status" value="1"/>
</dbReference>
<dbReference type="SUPFAM" id="SSF50331">
    <property type="entry name" value="MOP-like"/>
    <property type="match status" value="1"/>
</dbReference>
<dbReference type="InterPro" id="IPR050093">
    <property type="entry name" value="ABC_SmlMolc_Importer"/>
</dbReference>
<accession>A0A318A379</accession>
<keyword evidence="6" id="KW-1185">Reference proteome</keyword>
<dbReference type="PROSITE" id="PS50893">
    <property type="entry name" value="ABC_TRANSPORTER_2"/>
    <property type="match status" value="1"/>
</dbReference>
<keyword evidence="3 5" id="KW-0067">ATP-binding</keyword>
<evidence type="ECO:0000313" key="5">
    <source>
        <dbReference type="EMBL" id="PXA71827.1"/>
    </source>
</evidence>
<evidence type="ECO:0000313" key="6">
    <source>
        <dbReference type="Proteomes" id="UP000246722"/>
    </source>
</evidence>
<dbReference type="EMBL" id="QHLY01000005">
    <property type="protein sequence ID" value="PXA71827.1"/>
    <property type="molecule type" value="Genomic_DNA"/>
</dbReference>
<keyword evidence="2" id="KW-0547">Nucleotide-binding</keyword>
<sequence>MTFTLDLHVAERDVTLHLEVAAGETVAVLGPNGAGKSTLLGVIAGLVRPDSGRAELNGTVLFDLPATGDRRSVWRPPHQRSVSLLAQDALLFPHLSVLENVAFGPRGAGVPASQARETATGWLREVDAEGLAGRRPAELSGGQAQRIAVARALASDPGLLLLDEPLAALDIAVAPAVRRMLRRVLADRSAVIVTHDVLDAYTLADRVVIIENGRIVDEGTPAEVFDRPRSAFAAGLAGLNLITGTRRGNTLVADAFTSIGIDGGLHGSGIDAAEGAPLSLAVRPAAVSVSADRPTDPTLINVRAELIDLEPRGDFVRVRSLLLSADVSPKQAAELDPAVGSPVWFSFPSTAATVFPSVRSTRLSS</sequence>
<dbReference type="OrthoDB" id="9112331at2"/>
<organism evidence="5 6">
    <name type="scientific">Cryobacterium arcticum</name>
    <dbReference type="NCBI Taxonomy" id="670052"/>
    <lineage>
        <taxon>Bacteria</taxon>
        <taxon>Bacillati</taxon>
        <taxon>Actinomycetota</taxon>
        <taxon>Actinomycetes</taxon>
        <taxon>Micrococcales</taxon>
        <taxon>Microbacteriaceae</taxon>
        <taxon>Cryobacterium</taxon>
    </lineage>
</organism>
<dbReference type="InterPro" id="IPR008995">
    <property type="entry name" value="Mo/tungstate-bd_C_term_dom"/>
</dbReference>
<evidence type="ECO:0000259" key="4">
    <source>
        <dbReference type="PROSITE" id="PS50893"/>
    </source>
</evidence>
<evidence type="ECO:0000256" key="2">
    <source>
        <dbReference type="ARBA" id="ARBA00022741"/>
    </source>
</evidence>
<dbReference type="Gene3D" id="3.40.50.300">
    <property type="entry name" value="P-loop containing nucleotide triphosphate hydrolases"/>
    <property type="match status" value="1"/>
</dbReference>
<dbReference type="PROSITE" id="PS00211">
    <property type="entry name" value="ABC_TRANSPORTER_1"/>
    <property type="match status" value="1"/>
</dbReference>
<evidence type="ECO:0000256" key="3">
    <source>
        <dbReference type="ARBA" id="ARBA00022840"/>
    </source>
</evidence>
<gene>
    <name evidence="5" type="ORF">CTB96_02570</name>
</gene>
<dbReference type="PANTHER" id="PTHR42781">
    <property type="entry name" value="SPERMIDINE/PUTRESCINE IMPORT ATP-BINDING PROTEIN POTA"/>
    <property type="match status" value="1"/>
</dbReference>
<dbReference type="RefSeq" id="WP_110125350.1">
    <property type="nucleotide sequence ID" value="NZ_QHLY01000005.1"/>
</dbReference>
<dbReference type="GO" id="GO:0016887">
    <property type="term" value="F:ATP hydrolysis activity"/>
    <property type="evidence" value="ECO:0007669"/>
    <property type="project" value="InterPro"/>
</dbReference>
<dbReference type="InterPro" id="IPR017871">
    <property type="entry name" value="ABC_transporter-like_CS"/>
</dbReference>
<dbReference type="SUPFAM" id="SSF52540">
    <property type="entry name" value="P-loop containing nucleoside triphosphate hydrolases"/>
    <property type="match status" value="1"/>
</dbReference>
<dbReference type="Proteomes" id="UP000246722">
    <property type="component" value="Unassembled WGS sequence"/>
</dbReference>
<dbReference type="AlphaFoldDB" id="A0A318A379"/>
<dbReference type="SMART" id="SM00382">
    <property type="entry name" value="AAA"/>
    <property type="match status" value="1"/>
</dbReference>
<reference evidence="5 6" key="1">
    <citation type="submission" date="2018-05" db="EMBL/GenBank/DDBJ databases">
        <title>Genetic diversity of glacier-inhabiting Cryobacterium bacteria in China and description of Cryobacterium mengkeensis sp. nov. and Arthrobacter glacialis sp. nov.</title>
        <authorList>
            <person name="Liu Q."/>
            <person name="Xin Y.-H."/>
        </authorList>
    </citation>
    <scope>NUCLEOTIDE SEQUENCE [LARGE SCALE GENOMIC DNA]</scope>
    <source>
        <strain evidence="5 6">SK-1</strain>
    </source>
</reference>
<protein>
    <submittedName>
        <fullName evidence="5">Molybdenum ABC transporter ATP-binding protein</fullName>
    </submittedName>
</protein>
<proteinExistence type="predicted"/>
<keyword evidence="1" id="KW-0813">Transport</keyword>
<dbReference type="InterPro" id="IPR003439">
    <property type="entry name" value="ABC_transporter-like_ATP-bd"/>
</dbReference>
<dbReference type="GO" id="GO:0005524">
    <property type="term" value="F:ATP binding"/>
    <property type="evidence" value="ECO:0007669"/>
    <property type="project" value="UniProtKB-KW"/>
</dbReference>
<dbReference type="PANTHER" id="PTHR42781:SF4">
    <property type="entry name" value="SPERMIDINE_PUTRESCINE IMPORT ATP-BINDING PROTEIN POTA"/>
    <property type="match status" value="1"/>
</dbReference>
<feature type="domain" description="ABC transporter" evidence="4">
    <location>
        <begin position="2"/>
        <end position="237"/>
    </location>
</feature>
<comment type="caution">
    <text evidence="5">The sequence shown here is derived from an EMBL/GenBank/DDBJ whole genome shotgun (WGS) entry which is preliminary data.</text>
</comment>
<name>A0A318A379_9MICO</name>
<dbReference type="InterPro" id="IPR003593">
    <property type="entry name" value="AAA+_ATPase"/>
</dbReference>